<dbReference type="InterPro" id="IPR016130">
    <property type="entry name" value="Tyr_Pase_AS"/>
</dbReference>
<organism evidence="3 4">
    <name type="scientific">Paramecium tetraurelia</name>
    <dbReference type="NCBI Taxonomy" id="5888"/>
    <lineage>
        <taxon>Eukaryota</taxon>
        <taxon>Sar</taxon>
        <taxon>Alveolata</taxon>
        <taxon>Ciliophora</taxon>
        <taxon>Intramacronucleata</taxon>
        <taxon>Oligohymenophorea</taxon>
        <taxon>Peniculida</taxon>
        <taxon>Parameciidae</taxon>
        <taxon>Paramecium</taxon>
    </lineage>
</organism>
<dbReference type="STRING" id="5888.A0BQW9"/>
<keyword evidence="4" id="KW-1185">Reference proteome</keyword>
<dbReference type="Proteomes" id="UP000000600">
    <property type="component" value="Unassembled WGS sequence"/>
</dbReference>
<dbReference type="FunFam" id="3.90.190.10:FF:000146">
    <property type="entry name" value="Predicted protein"/>
    <property type="match status" value="1"/>
</dbReference>
<feature type="domain" description="Tyrosine-protein phosphatase" evidence="1">
    <location>
        <begin position="47"/>
        <end position="336"/>
    </location>
</feature>
<dbReference type="OMA" id="GHKWWIA"/>
<dbReference type="PRINTS" id="PR00700">
    <property type="entry name" value="PRTYPHPHTASE"/>
</dbReference>
<name>A0BQW9_PARTE</name>
<proteinExistence type="predicted"/>
<dbReference type="eggNOG" id="KOG0789">
    <property type="taxonomic scope" value="Eukaryota"/>
</dbReference>
<feature type="domain" description="Tyrosine specific protein phosphatases" evidence="2">
    <location>
        <begin position="232"/>
        <end position="327"/>
    </location>
</feature>
<dbReference type="PANTHER" id="PTHR19134:SF449">
    <property type="entry name" value="TYROSINE-PROTEIN PHOSPHATASE 1"/>
    <property type="match status" value="1"/>
</dbReference>
<dbReference type="PANTHER" id="PTHR19134">
    <property type="entry name" value="RECEPTOR-TYPE TYROSINE-PROTEIN PHOSPHATASE"/>
    <property type="match status" value="1"/>
</dbReference>
<evidence type="ECO:0000259" key="2">
    <source>
        <dbReference type="PROSITE" id="PS50056"/>
    </source>
</evidence>
<evidence type="ECO:0000259" key="1">
    <source>
        <dbReference type="PROSITE" id="PS50055"/>
    </source>
</evidence>
<dbReference type="KEGG" id="ptm:GSPATT00031165001"/>
<evidence type="ECO:0008006" key="5">
    <source>
        <dbReference type="Google" id="ProtNLM"/>
    </source>
</evidence>
<dbReference type="OrthoDB" id="282898at2759"/>
<dbReference type="AlphaFoldDB" id="A0BQW9"/>
<dbReference type="SMART" id="SM00404">
    <property type="entry name" value="PTPc_motif"/>
    <property type="match status" value="1"/>
</dbReference>
<dbReference type="InParanoid" id="A0BQW9"/>
<dbReference type="EMBL" id="CT868010">
    <property type="protein sequence ID" value="CAK60936.1"/>
    <property type="molecule type" value="Genomic_DNA"/>
</dbReference>
<dbReference type="Gene3D" id="3.90.190.10">
    <property type="entry name" value="Protein tyrosine phosphatase superfamily"/>
    <property type="match status" value="1"/>
</dbReference>
<dbReference type="InterPro" id="IPR029021">
    <property type="entry name" value="Prot-tyrosine_phosphatase-like"/>
</dbReference>
<dbReference type="InterPro" id="IPR003595">
    <property type="entry name" value="Tyr_Pase_cat"/>
</dbReference>
<dbReference type="PROSITE" id="PS00383">
    <property type="entry name" value="TYR_PHOSPHATASE_1"/>
    <property type="match status" value="1"/>
</dbReference>
<reference evidence="3 4" key="1">
    <citation type="journal article" date="2006" name="Nature">
        <title>Global trends of whole-genome duplications revealed by the ciliate Paramecium tetraurelia.</title>
        <authorList>
            <consortium name="Genoscope"/>
            <person name="Aury J.-M."/>
            <person name="Jaillon O."/>
            <person name="Duret L."/>
            <person name="Noel B."/>
            <person name="Jubin C."/>
            <person name="Porcel B.M."/>
            <person name="Segurens B."/>
            <person name="Daubin V."/>
            <person name="Anthouard V."/>
            <person name="Aiach N."/>
            <person name="Arnaiz O."/>
            <person name="Billaut A."/>
            <person name="Beisson J."/>
            <person name="Blanc I."/>
            <person name="Bouhouche K."/>
            <person name="Camara F."/>
            <person name="Duharcourt S."/>
            <person name="Guigo R."/>
            <person name="Gogendeau D."/>
            <person name="Katinka M."/>
            <person name="Keller A.-M."/>
            <person name="Kissmehl R."/>
            <person name="Klotz C."/>
            <person name="Koll F."/>
            <person name="Le Moue A."/>
            <person name="Lepere C."/>
            <person name="Malinsky S."/>
            <person name="Nowacki M."/>
            <person name="Nowak J.K."/>
            <person name="Plattner H."/>
            <person name="Poulain J."/>
            <person name="Ruiz F."/>
            <person name="Serrano V."/>
            <person name="Zagulski M."/>
            <person name="Dessen P."/>
            <person name="Betermier M."/>
            <person name="Weissenbach J."/>
            <person name="Scarpelli C."/>
            <person name="Schachter V."/>
            <person name="Sperling L."/>
            <person name="Meyer E."/>
            <person name="Cohen J."/>
            <person name="Wincker P."/>
        </authorList>
    </citation>
    <scope>NUCLEOTIDE SEQUENCE [LARGE SCALE GENOMIC DNA]</scope>
    <source>
        <strain evidence="3 4">Stock d4-2</strain>
    </source>
</reference>
<dbReference type="SMART" id="SM00194">
    <property type="entry name" value="PTPc"/>
    <property type="match status" value="1"/>
</dbReference>
<dbReference type="InterPro" id="IPR000242">
    <property type="entry name" value="PTP_cat"/>
</dbReference>
<dbReference type="InterPro" id="IPR000387">
    <property type="entry name" value="Tyr_Pase_dom"/>
</dbReference>
<sequence>MQGFLVEGKEISKDYSYDWVQGKAELVAIEKGISVLHFSQELLKRDLEMEFRLLRRLTETQYHNDNLFDFHPDVQRLNRYNNIIPFKHSIVKLKSEGDEEENLKESYINANFINVIEQFKQHMATQGPLLSTFGHFWKMIVQENMSMIVMLCNLKENQRAQCEQYWPKNVGETLICGNIQVNLQSQDDLGNNITKRILKINQEGEERNVIQIQWCGWPDQGVPSPSDFDVMKELLNIINEKLLADQKVVFHCSAGVGRTGTLIALSNLMILLRAYKQHIGDDHSSNQSPLFQELEENPELYRISIFGMVRRLREQRWGMVHTSEQYSYIYKFIDEAIRYLFNN</sequence>
<accession>A0BQW9</accession>
<dbReference type="SUPFAM" id="SSF52799">
    <property type="entry name" value="(Phosphotyrosine protein) phosphatases II"/>
    <property type="match status" value="1"/>
</dbReference>
<protein>
    <recommendedName>
        <fullName evidence="5">Tyrosine specific protein phosphatases domain-containing protein</fullName>
    </recommendedName>
</protein>
<dbReference type="CDD" id="cd00047">
    <property type="entry name" value="PTPc"/>
    <property type="match status" value="1"/>
</dbReference>
<dbReference type="PROSITE" id="PS50056">
    <property type="entry name" value="TYR_PHOSPHATASE_2"/>
    <property type="match status" value="1"/>
</dbReference>
<dbReference type="InterPro" id="IPR050348">
    <property type="entry name" value="Protein-Tyr_Phosphatase"/>
</dbReference>
<evidence type="ECO:0000313" key="4">
    <source>
        <dbReference type="Proteomes" id="UP000000600"/>
    </source>
</evidence>
<dbReference type="Pfam" id="PF00102">
    <property type="entry name" value="Y_phosphatase"/>
    <property type="match status" value="1"/>
</dbReference>
<dbReference type="GO" id="GO:0004725">
    <property type="term" value="F:protein tyrosine phosphatase activity"/>
    <property type="evidence" value="ECO:0007669"/>
    <property type="project" value="InterPro"/>
</dbReference>
<gene>
    <name evidence="3" type="ORF">GSPATT00031165001</name>
</gene>
<dbReference type="PROSITE" id="PS50055">
    <property type="entry name" value="TYR_PHOSPHATASE_PTP"/>
    <property type="match status" value="1"/>
</dbReference>
<dbReference type="HOGENOM" id="CLU_001645_9_1_1"/>
<dbReference type="RefSeq" id="XP_001428334.1">
    <property type="nucleotide sequence ID" value="XM_001428297.1"/>
</dbReference>
<dbReference type="GeneID" id="5014118"/>
<evidence type="ECO:0000313" key="3">
    <source>
        <dbReference type="EMBL" id="CAK60936.1"/>
    </source>
</evidence>